<dbReference type="GO" id="GO:0055085">
    <property type="term" value="P:transmembrane transport"/>
    <property type="evidence" value="ECO:0007669"/>
    <property type="project" value="UniProtKB-ARBA"/>
</dbReference>
<dbReference type="InterPro" id="IPR003593">
    <property type="entry name" value="AAA+_ATPase"/>
</dbReference>
<evidence type="ECO:0000256" key="4">
    <source>
        <dbReference type="ARBA" id="ARBA00022475"/>
    </source>
</evidence>
<dbReference type="InterPro" id="IPR003439">
    <property type="entry name" value="ABC_transporter-like_ATP-bd"/>
</dbReference>
<proteinExistence type="inferred from homology"/>
<evidence type="ECO:0000313" key="11">
    <source>
        <dbReference type="EMBL" id="QET02430.1"/>
    </source>
</evidence>
<keyword evidence="6" id="KW-0547">Nucleotide-binding</keyword>
<feature type="region of interest" description="Disordered" evidence="9">
    <location>
        <begin position="327"/>
        <end position="351"/>
    </location>
</feature>
<comment type="similarity">
    <text evidence="2">Belongs to the ABC transporter superfamily.</text>
</comment>
<dbReference type="InterPro" id="IPR027417">
    <property type="entry name" value="P-loop_NTPase"/>
</dbReference>
<dbReference type="PROSITE" id="PS00211">
    <property type="entry name" value="ABC_TRANSPORTER_1"/>
    <property type="match status" value="1"/>
</dbReference>
<dbReference type="EMBL" id="CP044065">
    <property type="protein sequence ID" value="QET02430.1"/>
    <property type="molecule type" value="Genomic_DNA"/>
</dbReference>
<dbReference type="Pfam" id="PF08352">
    <property type="entry name" value="oligo_HPY"/>
    <property type="match status" value="1"/>
</dbReference>
<evidence type="ECO:0000256" key="9">
    <source>
        <dbReference type="SAM" id="MobiDB-lite"/>
    </source>
</evidence>
<comment type="subcellular location">
    <subcellularLocation>
        <location evidence="1">Cell inner membrane</location>
        <topology evidence="1">Peripheral membrane protein</topology>
    </subcellularLocation>
</comment>
<dbReference type="InterPro" id="IPR050388">
    <property type="entry name" value="ABC_Ni/Peptide_Import"/>
</dbReference>
<evidence type="ECO:0000259" key="10">
    <source>
        <dbReference type="PROSITE" id="PS50893"/>
    </source>
</evidence>
<keyword evidence="4" id="KW-1003">Cell membrane</keyword>
<dbReference type="Gene3D" id="3.40.50.300">
    <property type="entry name" value="P-loop containing nucleotide triphosphate hydrolases"/>
    <property type="match status" value="1"/>
</dbReference>
<dbReference type="Pfam" id="PF00005">
    <property type="entry name" value="ABC_tran"/>
    <property type="match status" value="1"/>
</dbReference>
<keyword evidence="3" id="KW-0813">Transport</keyword>
<feature type="domain" description="ABC transporter" evidence="10">
    <location>
        <begin position="6"/>
        <end position="257"/>
    </location>
</feature>
<evidence type="ECO:0000256" key="8">
    <source>
        <dbReference type="ARBA" id="ARBA00023136"/>
    </source>
</evidence>
<dbReference type="GO" id="GO:0005524">
    <property type="term" value="F:ATP binding"/>
    <property type="evidence" value="ECO:0007669"/>
    <property type="project" value="UniProtKB-KW"/>
</dbReference>
<dbReference type="GO" id="GO:0015833">
    <property type="term" value="P:peptide transport"/>
    <property type="evidence" value="ECO:0007669"/>
    <property type="project" value="InterPro"/>
</dbReference>
<evidence type="ECO:0000313" key="12">
    <source>
        <dbReference type="Proteomes" id="UP000322822"/>
    </source>
</evidence>
<dbReference type="GO" id="GO:0005886">
    <property type="term" value="C:plasma membrane"/>
    <property type="evidence" value="ECO:0007669"/>
    <property type="project" value="UniProtKB-SubCell"/>
</dbReference>
<sequence length="360" mass="37937">MTMPLLDVRGLRTTFDTATGTVTAVRDVSLTIERGETLALVGESGSGKSVTACSLLRLLPRRGARVSAGEAWFDGIDLLALDDAGMRAVRGDRIAMIFQEPMSALNPVMRIGDQIVEAIRLHRRVSHAAAEARAIALLEQVRMPSPRERARDFPHQLSGGMRQRAMIAIALAGEPDLLIADEPTTALDVTTQAQILALLKRLQRETGMALLLITHDLGVVAETADRAAVMYAGRIVEQGRVDALLARPAHPYTAGLLASQAIDALAPGSRLPEIPGTVPPLSAMPPGCAFAPRCAHARPQCTQAAPALVAHGAGQLACHAPLVSSRDAAERPAPHGDASGWHPPAPATFGTPHAHVEVAA</sequence>
<keyword evidence="7 11" id="KW-0067">ATP-binding</keyword>
<dbReference type="CDD" id="cd03257">
    <property type="entry name" value="ABC_NikE_OppD_transporters"/>
    <property type="match status" value="1"/>
</dbReference>
<dbReference type="Proteomes" id="UP000322822">
    <property type="component" value="Chromosome 1"/>
</dbReference>
<name>A0A5P2H5H1_9BURK</name>
<evidence type="ECO:0000256" key="1">
    <source>
        <dbReference type="ARBA" id="ARBA00004417"/>
    </source>
</evidence>
<organism evidence="11 12">
    <name type="scientific">Cupriavidus pauculus</name>
    <dbReference type="NCBI Taxonomy" id="82633"/>
    <lineage>
        <taxon>Bacteria</taxon>
        <taxon>Pseudomonadati</taxon>
        <taxon>Pseudomonadota</taxon>
        <taxon>Betaproteobacteria</taxon>
        <taxon>Burkholderiales</taxon>
        <taxon>Burkholderiaceae</taxon>
        <taxon>Cupriavidus</taxon>
    </lineage>
</organism>
<dbReference type="InterPro" id="IPR017871">
    <property type="entry name" value="ABC_transporter-like_CS"/>
</dbReference>
<keyword evidence="5" id="KW-0997">Cell inner membrane</keyword>
<dbReference type="InterPro" id="IPR013563">
    <property type="entry name" value="Oligopep_ABC_C"/>
</dbReference>
<evidence type="ECO:0000256" key="6">
    <source>
        <dbReference type="ARBA" id="ARBA00022741"/>
    </source>
</evidence>
<dbReference type="SMART" id="SM00382">
    <property type="entry name" value="AAA"/>
    <property type="match status" value="1"/>
</dbReference>
<evidence type="ECO:0000256" key="2">
    <source>
        <dbReference type="ARBA" id="ARBA00005417"/>
    </source>
</evidence>
<evidence type="ECO:0000256" key="5">
    <source>
        <dbReference type="ARBA" id="ARBA00022519"/>
    </source>
</evidence>
<dbReference type="PANTHER" id="PTHR43297:SF2">
    <property type="entry name" value="DIPEPTIDE TRANSPORT ATP-BINDING PROTEIN DPPD"/>
    <property type="match status" value="1"/>
</dbReference>
<dbReference type="NCBIfam" id="TIGR01727">
    <property type="entry name" value="oligo_HPY"/>
    <property type="match status" value="1"/>
</dbReference>
<keyword evidence="8" id="KW-0472">Membrane</keyword>
<protein>
    <submittedName>
        <fullName evidence="11">ABC transporter ATP-binding protein</fullName>
    </submittedName>
</protein>
<dbReference type="AlphaFoldDB" id="A0A5P2H5H1"/>
<reference evidence="11 12" key="1">
    <citation type="submission" date="2019-09" db="EMBL/GenBank/DDBJ databases">
        <title>FDA dAtabase for Regulatory Grade micrObial Sequences (FDA-ARGOS): Supporting development and validation of Infectious Disease Dx tests.</title>
        <authorList>
            <person name="Sciortino C."/>
            <person name="Tallon L."/>
            <person name="Sadzewicz L."/>
            <person name="Vavikolanu K."/>
            <person name="Mehta A."/>
            <person name="Aluvathingal J."/>
            <person name="Nadendla S."/>
            <person name="Nandy P."/>
            <person name="Geyer C."/>
            <person name="Yan Y."/>
            <person name="Sichtig H."/>
        </authorList>
    </citation>
    <scope>NUCLEOTIDE SEQUENCE [LARGE SCALE GENOMIC DNA]</scope>
    <source>
        <strain evidence="11 12">FDAARGOS_664</strain>
    </source>
</reference>
<evidence type="ECO:0000256" key="3">
    <source>
        <dbReference type="ARBA" id="ARBA00022448"/>
    </source>
</evidence>
<dbReference type="PANTHER" id="PTHR43297">
    <property type="entry name" value="OLIGOPEPTIDE TRANSPORT ATP-BINDING PROTEIN APPD"/>
    <property type="match status" value="1"/>
</dbReference>
<dbReference type="PROSITE" id="PS50893">
    <property type="entry name" value="ABC_TRANSPORTER_2"/>
    <property type="match status" value="1"/>
</dbReference>
<gene>
    <name evidence="11" type="ORF">FOB72_10530</name>
</gene>
<dbReference type="GO" id="GO:0016887">
    <property type="term" value="F:ATP hydrolysis activity"/>
    <property type="evidence" value="ECO:0007669"/>
    <property type="project" value="InterPro"/>
</dbReference>
<evidence type="ECO:0000256" key="7">
    <source>
        <dbReference type="ARBA" id="ARBA00022840"/>
    </source>
</evidence>
<accession>A0A5P2H5H1</accession>
<dbReference type="OrthoDB" id="9802772at2"/>
<dbReference type="SUPFAM" id="SSF52540">
    <property type="entry name" value="P-loop containing nucleoside triphosphate hydrolases"/>
    <property type="match status" value="1"/>
</dbReference>
<dbReference type="FunFam" id="3.40.50.300:FF:000016">
    <property type="entry name" value="Oligopeptide ABC transporter ATP-binding component"/>
    <property type="match status" value="1"/>
</dbReference>